<reference evidence="1 2" key="1">
    <citation type="submission" date="2024-02" db="EMBL/GenBank/DDBJ databases">
        <authorList>
            <person name="Daric V."/>
            <person name="Darras S."/>
        </authorList>
    </citation>
    <scope>NUCLEOTIDE SEQUENCE [LARGE SCALE GENOMIC DNA]</scope>
</reference>
<proteinExistence type="predicted"/>
<organism evidence="1 2">
    <name type="scientific">Clavelina lepadiformis</name>
    <name type="common">Light-bulb sea squirt</name>
    <name type="synonym">Ascidia lepadiformis</name>
    <dbReference type="NCBI Taxonomy" id="159417"/>
    <lineage>
        <taxon>Eukaryota</taxon>
        <taxon>Metazoa</taxon>
        <taxon>Chordata</taxon>
        <taxon>Tunicata</taxon>
        <taxon>Ascidiacea</taxon>
        <taxon>Aplousobranchia</taxon>
        <taxon>Clavelinidae</taxon>
        <taxon>Clavelina</taxon>
    </lineage>
</organism>
<accession>A0ABP0FPQ2</accession>
<evidence type="ECO:0000313" key="1">
    <source>
        <dbReference type="EMBL" id="CAK8681581.1"/>
    </source>
</evidence>
<protein>
    <submittedName>
        <fullName evidence="1">Uncharacterized protein</fullName>
    </submittedName>
</protein>
<name>A0ABP0FPQ2_CLALP</name>
<dbReference type="EMBL" id="CAWYQH010000079">
    <property type="protein sequence ID" value="CAK8681581.1"/>
    <property type="molecule type" value="Genomic_DNA"/>
</dbReference>
<keyword evidence="2" id="KW-1185">Reference proteome</keyword>
<dbReference type="Proteomes" id="UP001642483">
    <property type="component" value="Unassembled WGS sequence"/>
</dbReference>
<evidence type="ECO:0000313" key="2">
    <source>
        <dbReference type="Proteomes" id="UP001642483"/>
    </source>
</evidence>
<sequence>MQMASHRRRAAGNMLQFKITAPFNKRESSETLYEELHDEITDNAELSKALDVDTLRVYGRRHSLLLCFLFNHITYT</sequence>
<comment type="caution">
    <text evidence="1">The sequence shown here is derived from an EMBL/GenBank/DDBJ whole genome shotgun (WGS) entry which is preliminary data.</text>
</comment>
<gene>
    <name evidence="1" type="ORF">CVLEPA_LOCUS11801</name>
</gene>